<dbReference type="Gene3D" id="3.90.1200.10">
    <property type="match status" value="1"/>
</dbReference>
<evidence type="ECO:0000256" key="3">
    <source>
        <dbReference type="ARBA" id="ARBA00022777"/>
    </source>
</evidence>
<dbReference type="GO" id="GO:0019165">
    <property type="term" value="F:thiamine kinase activity"/>
    <property type="evidence" value="ECO:0007669"/>
    <property type="project" value="UniProtKB-UniRule"/>
</dbReference>
<evidence type="ECO:0000259" key="6">
    <source>
        <dbReference type="Pfam" id="PF01636"/>
    </source>
</evidence>
<feature type="domain" description="Aminoglycoside phosphotransferase" evidence="6">
    <location>
        <begin position="65"/>
        <end position="228"/>
    </location>
</feature>
<dbReference type="InterPro" id="IPR014093">
    <property type="entry name" value="Thiamine_kinase"/>
</dbReference>
<dbReference type="GO" id="GO:0005524">
    <property type="term" value="F:ATP binding"/>
    <property type="evidence" value="ECO:0007669"/>
    <property type="project" value="UniProtKB-KW"/>
</dbReference>
<evidence type="ECO:0000256" key="2">
    <source>
        <dbReference type="ARBA" id="ARBA00022741"/>
    </source>
</evidence>
<dbReference type="EMBL" id="CP003546">
    <property type="protein sequence ID" value="AFP85184.1"/>
    <property type="molecule type" value="Genomic_DNA"/>
</dbReference>
<dbReference type="InterPro" id="IPR051678">
    <property type="entry name" value="AGP_Transferase"/>
</dbReference>
<keyword evidence="4 5" id="KW-0067">ATP-binding</keyword>
<evidence type="ECO:0000313" key="7">
    <source>
        <dbReference type="EMBL" id="AFP85184.1"/>
    </source>
</evidence>
<dbReference type="HAMAP" id="MF_01604">
    <property type="entry name" value="Thiamine_kinase"/>
    <property type="match status" value="1"/>
</dbReference>
<evidence type="ECO:0000256" key="4">
    <source>
        <dbReference type="ARBA" id="ARBA00022840"/>
    </source>
</evidence>
<comment type="function">
    <text evidence="5">Catalyzes the phosphorylation of thiamine to thiamine phosphate.</text>
</comment>
<dbReference type="STRING" id="1199245.A359_08180"/>
<keyword evidence="1 5" id="KW-0808">Transferase</keyword>
<keyword evidence="8" id="KW-1185">Reference proteome</keyword>
<dbReference type="UniPathway" id="UPA00060">
    <property type="reaction ID" value="UER00596"/>
</dbReference>
<dbReference type="GO" id="GO:0009229">
    <property type="term" value="P:thiamine diphosphate biosynthetic process"/>
    <property type="evidence" value="ECO:0007669"/>
    <property type="project" value="UniProtKB-UniRule"/>
</dbReference>
<dbReference type="Pfam" id="PF01636">
    <property type="entry name" value="APH"/>
    <property type="match status" value="1"/>
</dbReference>
<keyword evidence="3 5" id="KW-0418">Kinase</keyword>
<dbReference type="InterPro" id="IPR011009">
    <property type="entry name" value="Kinase-like_dom_sf"/>
</dbReference>
<dbReference type="OrthoDB" id="179763at2"/>
<gene>
    <name evidence="5" type="primary">thiK</name>
    <name evidence="7" type="ORF">A359_08180</name>
</gene>
<dbReference type="SUPFAM" id="SSF56112">
    <property type="entry name" value="Protein kinase-like (PK-like)"/>
    <property type="match status" value="1"/>
</dbReference>
<dbReference type="HOGENOM" id="CLU_055115_2_0_6"/>
<evidence type="ECO:0000256" key="5">
    <source>
        <dbReference type="HAMAP-Rule" id="MF_01604"/>
    </source>
</evidence>
<dbReference type="InterPro" id="IPR002575">
    <property type="entry name" value="Aminoglycoside_PTrfase"/>
</dbReference>
<name>J3Z4G7_9ENTR</name>
<evidence type="ECO:0000256" key="1">
    <source>
        <dbReference type="ARBA" id="ARBA00022679"/>
    </source>
</evidence>
<keyword evidence="2 5" id="KW-0547">Nucleotide-binding</keyword>
<dbReference type="GO" id="GO:0006772">
    <property type="term" value="P:thiamine metabolic process"/>
    <property type="evidence" value="ECO:0007669"/>
    <property type="project" value="InterPro"/>
</dbReference>
<evidence type="ECO:0000313" key="8">
    <source>
        <dbReference type="Proteomes" id="UP000003936"/>
    </source>
</evidence>
<reference evidence="7 8" key="1">
    <citation type="journal article" date="2012" name="Mol. Biol. Evol.">
        <title>Genome reduction and co-evolution between the primary and secondary bacterial symbionts of psyllids.</title>
        <authorList>
            <person name="Sloan D.B."/>
            <person name="Moran N.A."/>
        </authorList>
    </citation>
    <scope>NUCLEOTIDE SEQUENCE [LARGE SCALE GENOMIC DNA]</scope>
    <source>
        <strain evidence="7">Ceuc_S</strain>
    </source>
</reference>
<comment type="catalytic activity">
    <reaction evidence="5">
        <text>thiamine + ATP = thiamine phosphate + ADP + H(+)</text>
        <dbReference type="Rhea" id="RHEA:12012"/>
        <dbReference type="ChEBI" id="CHEBI:15378"/>
        <dbReference type="ChEBI" id="CHEBI:18385"/>
        <dbReference type="ChEBI" id="CHEBI:30616"/>
        <dbReference type="ChEBI" id="CHEBI:37575"/>
        <dbReference type="ChEBI" id="CHEBI:456216"/>
        <dbReference type="EC" id="2.7.1.89"/>
    </reaction>
</comment>
<dbReference type="Proteomes" id="UP000003936">
    <property type="component" value="Chromosome"/>
</dbReference>
<dbReference type="PANTHER" id="PTHR21310">
    <property type="entry name" value="AMINOGLYCOSIDE PHOSPHOTRANSFERASE-RELATED-RELATED"/>
    <property type="match status" value="1"/>
</dbReference>
<comment type="similarity">
    <text evidence="5">Belongs to the thiamine kinase family.</text>
</comment>
<dbReference type="AlphaFoldDB" id="J3Z4G7"/>
<accession>J3Z4G7</accession>
<dbReference type="PATRIC" id="fig|1199245.3.peg.938"/>
<dbReference type="EC" id="2.7.1.89" evidence="5"/>
<dbReference type="KEGG" id="sect:A359_08180"/>
<comment type="pathway">
    <text evidence="5">Cofactor biosynthesis; thiamine diphosphate biosynthesis; thiamine phosphate from thiamine: step 1/1.</text>
</comment>
<sequence>MPVCRIDAELRSVLAQFLPQALQESVALLPVSGLSGIRWRLQGVGFDLLAREASAKKIQIGVGRRQEFRLLRMLNDSSLAPRPLGFSARWLLIEWVPGAPMNSQGWEKVLKTGALAGMLARLHQRQRSGYPLNLQALYEHYWVSSDPDRRSPSWLRLHKWFLRQHLPVSIRQALLHMDVHPGNLLYQQNGGLVLIDWEYAGDGDVALELALLFFGNRLTVEERECFLGDYVLRMPGLDRNHLRWKVDAWLPWVYYLMLLWYESRWQQTGNQDFIALGAPLHRYFSLI</sequence>
<proteinExistence type="inferred from homology"/>
<dbReference type="RefSeq" id="WP_014888481.1">
    <property type="nucleotide sequence ID" value="NC_018419.1"/>
</dbReference>
<protein>
    <recommendedName>
        <fullName evidence="5">Thiamine kinase</fullName>
        <ecNumber evidence="5">2.7.1.89</ecNumber>
    </recommendedName>
</protein>
<organism evidence="7 8">
    <name type="scientific">secondary endosymbiont of Ctenarytaina eucalypti</name>
    <dbReference type="NCBI Taxonomy" id="1199245"/>
    <lineage>
        <taxon>Bacteria</taxon>
        <taxon>Pseudomonadati</taxon>
        <taxon>Pseudomonadota</taxon>
        <taxon>Gammaproteobacteria</taxon>
        <taxon>Enterobacterales</taxon>
        <taxon>Enterobacteriaceae</taxon>
        <taxon>aphid secondary symbionts</taxon>
    </lineage>
</organism>